<proteinExistence type="predicted"/>
<accession>A0ABS1F860</accession>
<evidence type="ECO:0000313" key="1">
    <source>
        <dbReference type="EMBL" id="MBK1839602.1"/>
    </source>
</evidence>
<gene>
    <name evidence="1" type="ORF">JHL17_19510</name>
</gene>
<comment type="caution">
    <text evidence="1">The sequence shown here is derived from an EMBL/GenBank/DDBJ whole genome shotgun (WGS) entry which is preliminary data.</text>
</comment>
<dbReference type="PANTHER" id="PTHR34400">
    <property type="match status" value="1"/>
</dbReference>
<protein>
    <submittedName>
        <fullName evidence="1">Uncharacterized protein</fullName>
    </submittedName>
</protein>
<dbReference type="PANTHER" id="PTHR34400:SF4">
    <property type="entry name" value="MEMBRANE PROTEIN"/>
    <property type="match status" value="1"/>
</dbReference>
<dbReference type="RefSeq" id="WP_200195575.1">
    <property type="nucleotide sequence ID" value="NZ_JAENHM010000058.1"/>
</dbReference>
<keyword evidence="2" id="KW-1185">Reference proteome</keyword>
<organism evidence="1 2">
    <name type="scientific">Azospirillum endophyticum</name>
    <dbReference type="NCBI Taxonomy" id="2800326"/>
    <lineage>
        <taxon>Bacteria</taxon>
        <taxon>Pseudomonadati</taxon>
        <taxon>Pseudomonadota</taxon>
        <taxon>Alphaproteobacteria</taxon>
        <taxon>Rhodospirillales</taxon>
        <taxon>Azospirillaceae</taxon>
        <taxon>Azospirillum</taxon>
    </lineage>
</organism>
<reference evidence="2" key="1">
    <citation type="submission" date="2021-01" db="EMBL/GenBank/DDBJ databases">
        <title>Genome public.</title>
        <authorList>
            <person name="Liu C."/>
            <person name="Sun Q."/>
        </authorList>
    </citation>
    <scope>NUCLEOTIDE SEQUENCE [LARGE SCALE GENOMIC DNA]</scope>
    <source>
        <strain evidence="2">YIM B02556</strain>
    </source>
</reference>
<dbReference type="Proteomes" id="UP000652760">
    <property type="component" value="Unassembled WGS sequence"/>
</dbReference>
<name>A0ABS1F860_9PROT</name>
<dbReference type="EMBL" id="JAENHM010000058">
    <property type="protein sequence ID" value="MBK1839602.1"/>
    <property type="molecule type" value="Genomic_DNA"/>
</dbReference>
<sequence>MSYLTGPRLAFTGKFIADVSTVNNHDYAYKEDKRYTAEDYASWKIGYWNPYGTGVWRLTDCRVTGAVTADGRPVSGDPVIGMAVTDANDRPPAKMVDLDTDQQMVSAIWGLLVRLTGTDGVELLRGDFDVASFTDLWARNWSPGKSFEHPPHPPAYFGASFQSVLRELAWGDVSASAFLTVLKEAAADGLLSIKFNVTGYNAGYGVNPPDNIRYLPNPPDFTTGVLTGSIGVARKDEPRFFALGRRIQPVISDGNAGGPVPFSYASAAVDDAAKRLSIDLGNSIPFKEWRGAMVDAPLQVGYFGDAQSFVKLADVTPGNAWYETTAGIVDVALTDDQLAAVGSSPLAVYSPALKTILGQESPDGRVVKADEFVFRMSPGDEAPVTLWATKFGKPLVGAQIAVALDPTGLSGYGGSPAVGVPENALTFPGTLTTDANGRAELVLTGGDPGEPRKADDIDGQVYGVRPAFADATPLSYYDAYDFISVLLWSPYAVPEAPIWEQDIEPILFQYANLYPVMLPVLDMADYDSVRKHLYSLQTAMSLPVEDPNYMPVVRDLSPAKREAVLKWAADPVRGEGKAPLPPRPTAVSPEVQEALSWLATKPIRPPFLRK</sequence>
<evidence type="ECO:0000313" key="2">
    <source>
        <dbReference type="Proteomes" id="UP000652760"/>
    </source>
</evidence>